<dbReference type="GO" id="GO:0006089">
    <property type="term" value="P:lactate metabolic process"/>
    <property type="evidence" value="ECO:0007669"/>
    <property type="project" value="TreeGrafter"/>
</dbReference>
<comment type="pathway">
    <text evidence="2">Fermentation; pyruvate fermentation to lactate; (S)-lactate from pyruvate: step 1/1.</text>
</comment>
<gene>
    <name evidence="14" type="ORF">SAMN04487946_10617</name>
</gene>
<dbReference type="UniPathway" id="UPA00554">
    <property type="reaction ID" value="UER00611"/>
</dbReference>
<dbReference type="PIRSF" id="PIRSF000102">
    <property type="entry name" value="Lac_mal_DH"/>
    <property type="match status" value="1"/>
</dbReference>
<dbReference type="InterPro" id="IPR001236">
    <property type="entry name" value="Lactate/malate_DH_N"/>
</dbReference>
<keyword evidence="15" id="KW-1185">Reference proteome</keyword>
<dbReference type="AlphaFoldDB" id="A0A1H3GW42"/>
<comment type="similarity">
    <text evidence="3">Belongs to the LDH/MDH superfamily. LDH family.</text>
</comment>
<evidence type="ECO:0000259" key="12">
    <source>
        <dbReference type="Pfam" id="PF00056"/>
    </source>
</evidence>
<reference evidence="15" key="1">
    <citation type="submission" date="2016-10" db="EMBL/GenBank/DDBJ databases">
        <authorList>
            <person name="Varghese N."/>
            <person name="Submissions S."/>
        </authorList>
    </citation>
    <scope>NUCLEOTIDE SEQUENCE [LARGE SCALE GENOMIC DNA]</scope>
    <source>
        <strain evidence="15">CGMCC 1.10118</strain>
    </source>
</reference>
<dbReference type="InterPro" id="IPR001557">
    <property type="entry name" value="L-lactate/malate_DH"/>
</dbReference>
<dbReference type="CDD" id="cd05292">
    <property type="entry name" value="LDH_2"/>
    <property type="match status" value="1"/>
</dbReference>
<feature type="binding site" evidence="10">
    <location>
        <position position="40"/>
    </location>
    <ligand>
        <name>NAD(+)</name>
        <dbReference type="ChEBI" id="CHEBI:57540"/>
    </ligand>
</feature>
<dbReference type="InterPro" id="IPR015955">
    <property type="entry name" value="Lactate_DH/Glyco_Ohase_4_C"/>
</dbReference>
<dbReference type="GO" id="GO:0004459">
    <property type="term" value="F:L-lactate dehydrogenase (NAD+) activity"/>
    <property type="evidence" value="ECO:0007669"/>
    <property type="project" value="UniProtKB-EC"/>
</dbReference>
<keyword evidence="6 10" id="KW-0520">NAD</keyword>
<feature type="binding site" evidence="10">
    <location>
        <begin position="14"/>
        <end position="20"/>
    </location>
    <ligand>
        <name>NAD(+)</name>
        <dbReference type="ChEBI" id="CHEBI:57540"/>
    </ligand>
</feature>
<dbReference type="Pfam" id="PF02866">
    <property type="entry name" value="Ldh_1_C"/>
    <property type="match status" value="1"/>
</dbReference>
<dbReference type="GO" id="GO:0030060">
    <property type="term" value="F:L-malate dehydrogenase (NAD+) activity"/>
    <property type="evidence" value="ECO:0007669"/>
    <property type="project" value="UniProtKB-EC"/>
</dbReference>
<feature type="domain" description="Lactate/malate dehydrogenase N-terminal" evidence="12">
    <location>
        <begin position="10"/>
        <end position="148"/>
    </location>
</feature>
<dbReference type="Proteomes" id="UP000199170">
    <property type="component" value="Unassembled WGS sequence"/>
</dbReference>
<accession>A0A1H3GW42</accession>
<keyword evidence="4" id="KW-0816">Tricarboxylic acid cycle</keyword>
<evidence type="ECO:0000256" key="11">
    <source>
        <dbReference type="RuleBase" id="RU003369"/>
    </source>
</evidence>
<feature type="binding site" evidence="10">
    <location>
        <begin position="124"/>
        <end position="126"/>
    </location>
    <ligand>
        <name>NAD(+)</name>
        <dbReference type="ChEBI" id="CHEBI:57540"/>
    </ligand>
</feature>
<dbReference type="PRINTS" id="PR00086">
    <property type="entry name" value="LLDHDRGNASE"/>
</dbReference>
<dbReference type="SUPFAM" id="SSF56327">
    <property type="entry name" value="LDH C-terminal domain-like"/>
    <property type="match status" value="1"/>
</dbReference>
<dbReference type="EMBL" id="FNPB01000006">
    <property type="protein sequence ID" value="SDY07522.1"/>
    <property type="molecule type" value="Genomic_DNA"/>
</dbReference>
<protein>
    <submittedName>
        <fullName evidence="14">L-lactate dehydrogenase</fullName>
    </submittedName>
</protein>
<dbReference type="RefSeq" id="WP_089767130.1">
    <property type="nucleotide sequence ID" value="NZ_FNPB01000006.1"/>
</dbReference>
<feature type="active site" description="Proton acceptor" evidence="9">
    <location>
        <position position="181"/>
    </location>
</feature>
<dbReference type="Gene3D" id="3.90.110.10">
    <property type="entry name" value="Lactate dehydrogenase/glycoside hydrolase, family 4, C-terminal"/>
    <property type="match status" value="1"/>
</dbReference>
<evidence type="ECO:0000256" key="8">
    <source>
        <dbReference type="ARBA" id="ARBA00049258"/>
    </source>
</evidence>
<proteinExistence type="inferred from homology"/>
<evidence type="ECO:0000259" key="13">
    <source>
        <dbReference type="Pfam" id="PF02866"/>
    </source>
</evidence>
<organism evidence="14 15">
    <name type="scientific">Halobellus clavatus</name>
    <dbReference type="NCBI Taxonomy" id="660517"/>
    <lineage>
        <taxon>Archaea</taxon>
        <taxon>Methanobacteriati</taxon>
        <taxon>Methanobacteriota</taxon>
        <taxon>Stenosarchaea group</taxon>
        <taxon>Halobacteria</taxon>
        <taxon>Halobacteriales</taxon>
        <taxon>Haloferacaceae</taxon>
        <taxon>Halobellus</taxon>
    </lineage>
</organism>
<dbReference type="GO" id="GO:0006099">
    <property type="term" value="P:tricarboxylic acid cycle"/>
    <property type="evidence" value="ECO:0007669"/>
    <property type="project" value="UniProtKB-KW"/>
</dbReference>
<dbReference type="STRING" id="660517.SAMN04487946_10617"/>
<name>A0A1H3GW42_9EURY</name>
<dbReference type="OrthoDB" id="2596at2157"/>
<keyword evidence="5 11" id="KW-0560">Oxidoreductase</keyword>
<dbReference type="SUPFAM" id="SSF51735">
    <property type="entry name" value="NAD(P)-binding Rossmann-fold domains"/>
    <property type="match status" value="1"/>
</dbReference>
<dbReference type="PANTHER" id="PTHR43128">
    <property type="entry name" value="L-2-HYDROXYCARBOXYLATE DEHYDROGENASE (NAD(P)(+))"/>
    <property type="match status" value="1"/>
</dbReference>
<evidence type="ECO:0000256" key="2">
    <source>
        <dbReference type="ARBA" id="ARBA00004843"/>
    </source>
</evidence>
<sequence>MSEPGGTGTVAIVGGAGAVGSSTAFALMDSSLVGEIVLVDIDDERAAGEAIDLNHGAYFTSSVTVRSGGYEDCWDADVVIVTAGASQRPEETRLDLLERNADIFAEMIPEVTAGLNDDAVLLVVTNPVDVLSHVAWQVSDLPAERVIGSGTVLDTSRFRHALSREFEIDSANVHAYVIGEHGDSEVLVWSSANLGGVPIDTYCDQRGVDDVEALESRIETAVREAAYEIIERKDRTNYGVARSVSAIVERILGDDDAILTVSTLVTGRHGIDGVYLSLPCVVNRGGVREVLGFDLAATERSALRDSADVIRESIEQLDLDDE</sequence>
<evidence type="ECO:0000256" key="4">
    <source>
        <dbReference type="ARBA" id="ARBA00022532"/>
    </source>
</evidence>
<evidence type="ECO:0000256" key="5">
    <source>
        <dbReference type="ARBA" id="ARBA00023002"/>
    </source>
</evidence>
<dbReference type="HAMAP" id="MF_00488">
    <property type="entry name" value="Lactate_dehydrog"/>
    <property type="match status" value="1"/>
</dbReference>
<dbReference type="InterPro" id="IPR036291">
    <property type="entry name" value="NAD(P)-bd_dom_sf"/>
</dbReference>
<dbReference type="PANTHER" id="PTHR43128:SF16">
    <property type="entry name" value="L-LACTATE DEHYDROGENASE"/>
    <property type="match status" value="1"/>
</dbReference>
<evidence type="ECO:0000256" key="3">
    <source>
        <dbReference type="ARBA" id="ARBA00006054"/>
    </source>
</evidence>
<evidence type="ECO:0000313" key="15">
    <source>
        <dbReference type="Proteomes" id="UP000199170"/>
    </source>
</evidence>
<evidence type="ECO:0000256" key="7">
    <source>
        <dbReference type="ARBA" id="ARBA00048313"/>
    </source>
</evidence>
<dbReference type="Gene3D" id="3.40.50.720">
    <property type="entry name" value="NAD(P)-binding Rossmann-like Domain"/>
    <property type="match status" value="1"/>
</dbReference>
<dbReference type="NCBIfam" id="NF000824">
    <property type="entry name" value="PRK00066.1"/>
    <property type="match status" value="1"/>
</dbReference>
<comment type="catalytic activity">
    <reaction evidence="7">
        <text>(S)-malate + NAD(+) = oxaloacetate + NADH + H(+)</text>
        <dbReference type="Rhea" id="RHEA:21432"/>
        <dbReference type="ChEBI" id="CHEBI:15378"/>
        <dbReference type="ChEBI" id="CHEBI:15589"/>
        <dbReference type="ChEBI" id="CHEBI:16452"/>
        <dbReference type="ChEBI" id="CHEBI:57540"/>
        <dbReference type="ChEBI" id="CHEBI:57945"/>
        <dbReference type="EC" id="1.1.1.37"/>
    </reaction>
</comment>
<dbReference type="NCBIfam" id="TIGR01771">
    <property type="entry name" value="L-LDH-NAD"/>
    <property type="match status" value="1"/>
</dbReference>
<feature type="binding site" evidence="10">
    <location>
        <position position="100"/>
    </location>
    <ligand>
        <name>NAD(+)</name>
        <dbReference type="ChEBI" id="CHEBI:57540"/>
    </ligand>
</feature>
<comment type="function">
    <text evidence="1">Catalyzes the reversible oxidation of malate to oxaloacetate.</text>
</comment>
<dbReference type="InterPro" id="IPR011304">
    <property type="entry name" value="L-lactate_DH"/>
</dbReference>
<evidence type="ECO:0000256" key="6">
    <source>
        <dbReference type="ARBA" id="ARBA00023027"/>
    </source>
</evidence>
<dbReference type="InterPro" id="IPR022383">
    <property type="entry name" value="Lactate/malate_DH_C"/>
</dbReference>
<dbReference type="PROSITE" id="PS00064">
    <property type="entry name" value="L_LDH"/>
    <property type="match status" value="1"/>
</dbReference>
<evidence type="ECO:0000256" key="9">
    <source>
        <dbReference type="PIRSR" id="PIRSR000102-1"/>
    </source>
</evidence>
<comment type="catalytic activity">
    <reaction evidence="8">
        <text>(S)-lactate + NAD(+) = pyruvate + NADH + H(+)</text>
        <dbReference type="Rhea" id="RHEA:23444"/>
        <dbReference type="ChEBI" id="CHEBI:15361"/>
        <dbReference type="ChEBI" id="CHEBI:15378"/>
        <dbReference type="ChEBI" id="CHEBI:16651"/>
        <dbReference type="ChEBI" id="CHEBI:57540"/>
        <dbReference type="ChEBI" id="CHEBI:57945"/>
        <dbReference type="EC" id="1.1.1.27"/>
    </reaction>
</comment>
<feature type="domain" description="Lactate/malate dehydrogenase C-terminal" evidence="13">
    <location>
        <begin position="151"/>
        <end position="316"/>
    </location>
</feature>
<dbReference type="Pfam" id="PF00056">
    <property type="entry name" value="Ldh_1_N"/>
    <property type="match status" value="1"/>
</dbReference>
<dbReference type="GO" id="GO:0005737">
    <property type="term" value="C:cytoplasm"/>
    <property type="evidence" value="ECO:0007669"/>
    <property type="project" value="InterPro"/>
</dbReference>
<evidence type="ECO:0000256" key="1">
    <source>
        <dbReference type="ARBA" id="ARBA00003966"/>
    </source>
</evidence>
<evidence type="ECO:0000256" key="10">
    <source>
        <dbReference type="PIRSR" id="PIRSR000102-3"/>
    </source>
</evidence>
<dbReference type="InterPro" id="IPR018177">
    <property type="entry name" value="L-lactate_DH_AS"/>
</dbReference>
<evidence type="ECO:0000313" key="14">
    <source>
        <dbReference type="EMBL" id="SDY07522.1"/>
    </source>
</evidence>